<keyword evidence="1" id="KW-0472">Membrane</keyword>
<gene>
    <name evidence="2" type="ORF">COU89_02235</name>
</gene>
<name>A0A2M8KUM9_9BACT</name>
<proteinExistence type="predicted"/>
<evidence type="ECO:0000256" key="1">
    <source>
        <dbReference type="SAM" id="Phobius"/>
    </source>
</evidence>
<keyword evidence="1" id="KW-1133">Transmembrane helix</keyword>
<dbReference type="AlphaFoldDB" id="A0A2M8KUM9"/>
<evidence type="ECO:0000313" key="3">
    <source>
        <dbReference type="Proteomes" id="UP000231569"/>
    </source>
</evidence>
<feature type="transmembrane region" description="Helical" evidence="1">
    <location>
        <begin position="67"/>
        <end position="90"/>
    </location>
</feature>
<dbReference type="Proteomes" id="UP000231569">
    <property type="component" value="Unassembled WGS sequence"/>
</dbReference>
<accession>A0A2M8KUM9</accession>
<feature type="transmembrane region" description="Helical" evidence="1">
    <location>
        <begin position="33"/>
        <end position="61"/>
    </location>
</feature>
<reference evidence="3" key="1">
    <citation type="submission" date="2017-09" db="EMBL/GenBank/DDBJ databases">
        <title>Depth-based differentiation of microbial function through sediment-hosted aquifers and enrichment of novel symbionts in the deep terrestrial subsurface.</title>
        <authorList>
            <person name="Probst A.J."/>
            <person name="Ladd B."/>
            <person name="Jarett J.K."/>
            <person name="Geller-Mcgrath D.E."/>
            <person name="Sieber C.M.K."/>
            <person name="Emerson J.B."/>
            <person name="Anantharaman K."/>
            <person name="Thomas B.C."/>
            <person name="Malmstrom R."/>
            <person name="Stieglmeier M."/>
            <person name="Klingl A."/>
            <person name="Woyke T."/>
            <person name="Ryan C.M."/>
            <person name="Banfield J.F."/>
        </authorList>
    </citation>
    <scope>NUCLEOTIDE SEQUENCE [LARGE SCALE GENOMIC DNA]</scope>
</reference>
<evidence type="ECO:0000313" key="2">
    <source>
        <dbReference type="EMBL" id="PJE63637.1"/>
    </source>
</evidence>
<keyword evidence="1" id="KW-0812">Transmembrane</keyword>
<feature type="transmembrane region" description="Helical" evidence="1">
    <location>
        <begin position="102"/>
        <end position="135"/>
    </location>
</feature>
<comment type="caution">
    <text evidence="2">The sequence shown here is derived from an EMBL/GenBank/DDBJ whole genome shotgun (WGS) entry which is preliminary data.</text>
</comment>
<protein>
    <submittedName>
        <fullName evidence="2">Chromate transporter</fullName>
    </submittedName>
</protein>
<organism evidence="2 3">
    <name type="scientific">Candidatus Roizmanbacteria bacterium CG10_big_fil_rev_8_21_14_0_10_45_7</name>
    <dbReference type="NCBI Taxonomy" id="1974854"/>
    <lineage>
        <taxon>Bacteria</taxon>
        <taxon>Candidatus Roizmaniibacteriota</taxon>
    </lineage>
</organism>
<sequence length="142" mass="15334">MKKLDDTLQEYLVKKAPALPDSVKEVIVSIGPWVMLVLVVMSLPLLLFVFGLGAVVAPFAFLGGITAGTSFGVTMIVSLAALVLEIIALPGLFKRSMGSWRLLYYSVLITAVGNLISFNLGGLIIGTLLSLYILFQVKKLYK</sequence>
<dbReference type="EMBL" id="PFEE01000049">
    <property type="protein sequence ID" value="PJE63637.1"/>
    <property type="molecule type" value="Genomic_DNA"/>
</dbReference>